<comment type="subcellular location">
    <subcellularLocation>
        <location evidence="1">Membrane</location>
        <topology evidence="1">Multi-pass membrane protein</topology>
    </subcellularLocation>
</comment>
<comment type="similarity">
    <text evidence="2">Belongs to the V-ATPase 116 kDa subunit family.</text>
</comment>
<dbReference type="PANTHER" id="PTHR11629:SF63">
    <property type="entry name" value="V-TYPE PROTON ATPASE SUBUNIT A"/>
    <property type="match status" value="1"/>
</dbReference>
<name>A0A0F9R3T4_9ZZZZ</name>
<comment type="caution">
    <text evidence="9">The sequence shown here is derived from an EMBL/GenBank/DDBJ whole genome shotgun (WGS) entry which is preliminary data.</text>
</comment>
<dbReference type="GO" id="GO:0016471">
    <property type="term" value="C:vacuolar proton-transporting V-type ATPase complex"/>
    <property type="evidence" value="ECO:0007669"/>
    <property type="project" value="TreeGrafter"/>
</dbReference>
<dbReference type="GO" id="GO:0007035">
    <property type="term" value="P:vacuolar acidification"/>
    <property type="evidence" value="ECO:0007669"/>
    <property type="project" value="TreeGrafter"/>
</dbReference>
<feature type="transmembrane region" description="Helical" evidence="8">
    <location>
        <begin position="21"/>
        <end position="41"/>
    </location>
</feature>
<dbReference type="AlphaFoldDB" id="A0A0F9R3T4"/>
<dbReference type="GO" id="GO:0046961">
    <property type="term" value="F:proton-transporting ATPase activity, rotational mechanism"/>
    <property type="evidence" value="ECO:0007669"/>
    <property type="project" value="InterPro"/>
</dbReference>
<evidence type="ECO:0000256" key="4">
    <source>
        <dbReference type="ARBA" id="ARBA00022692"/>
    </source>
</evidence>
<evidence type="ECO:0000256" key="5">
    <source>
        <dbReference type="ARBA" id="ARBA00022989"/>
    </source>
</evidence>
<dbReference type="Pfam" id="PF01496">
    <property type="entry name" value="V_ATPase_I"/>
    <property type="match status" value="1"/>
</dbReference>
<keyword evidence="3" id="KW-0813">Transport</keyword>
<proteinExistence type="inferred from homology"/>
<evidence type="ECO:0000256" key="3">
    <source>
        <dbReference type="ARBA" id="ARBA00022448"/>
    </source>
</evidence>
<evidence type="ECO:0000256" key="1">
    <source>
        <dbReference type="ARBA" id="ARBA00004141"/>
    </source>
</evidence>
<keyword evidence="7 8" id="KW-0472">Membrane</keyword>
<gene>
    <name evidence="9" type="ORF">LCGC14_1019410</name>
</gene>
<keyword evidence="5 8" id="KW-1133">Transmembrane helix</keyword>
<evidence type="ECO:0000256" key="6">
    <source>
        <dbReference type="ARBA" id="ARBA00023065"/>
    </source>
</evidence>
<organism evidence="9">
    <name type="scientific">marine sediment metagenome</name>
    <dbReference type="NCBI Taxonomy" id="412755"/>
    <lineage>
        <taxon>unclassified sequences</taxon>
        <taxon>metagenomes</taxon>
        <taxon>ecological metagenomes</taxon>
    </lineage>
</organism>
<evidence type="ECO:0000256" key="7">
    <source>
        <dbReference type="ARBA" id="ARBA00023136"/>
    </source>
</evidence>
<evidence type="ECO:0000256" key="2">
    <source>
        <dbReference type="ARBA" id="ARBA00009904"/>
    </source>
</evidence>
<reference evidence="9" key="1">
    <citation type="journal article" date="2015" name="Nature">
        <title>Complex archaea that bridge the gap between prokaryotes and eukaryotes.</title>
        <authorList>
            <person name="Spang A."/>
            <person name="Saw J.H."/>
            <person name="Jorgensen S.L."/>
            <person name="Zaremba-Niedzwiedzka K."/>
            <person name="Martijn J."/>
            <person name="Lind A.E."/>
            <person name="van Eijk R."/>
            <person name="Schleper C."/>
            <person name="Guy L."/>
            <person name="Ettema T.J."/>
        </authorList>
    </citation>
    <scope>NUCLEOTIDE SEQUENCE</scope>
</reference>
<dbReference type="PANTHER" id="PTHR11629">
    <property type="entry name" value="VACUOLAR PROTON ATPASES"/>
    <property type="match status" value="1"/>
</dbReference>
<protein>
    <recommendedName>
        <fullName evidence="10">V-ATPase proteolipid subunit C-like domain-containing protein</fullName>
    </recommendedName>
</protein>
<evidence type="ECO:0008006" key="10">
    <source>
        <dbReference type="Google" id="ProtNLM"/>
    </source>
</evidence>
<accession>A0A0F9R3T4</accession>
<evidence type="ECO:0000313" key="9">
    <source>
        <dbReference type="EMBL" id="KKN12138.1"/>
    </source>
</evidence>
<dbReference type="InterPro" id="IPR002490">
    <property type="entry name" value="V-ATPase_116kDa_su"/>
</dbReference>
<sequence length="102" mass="11219">MEGTNHTIEVFIESLGHTLSFCRLAALFLTHTALSTMFLELGGVENGNFPLSAIPLVAIGTILAIGIEGLLVLVHCLRLHWIELFPKFYSAEGILFKPIKIK</sequence>
<feature type="transmembrane region" description="Helical" evidence="8">
    <location>
        <begin position="53"/>
        <end position="77"/>
    </location>
</feature>
<dbReference type="GO" id="GO:0033179">
    <property type="term" value="C:proton-transporting V-type ATPase, V0 domain"/>
    <property type="evidence" value="ECO:0007669"/>
    <property type="project" value="InterPro"/>
</dbReference>
<keyword evidence="4 8" id="KW-0812">Transmembrane</keyword>
<evidence type="ECO:0000256" key="8">
    <source>
        <dbReference type="SAM" id="Phobius"/>
    </source>
</evidence>
<feature type="non-terminal residue" evidence="9">
    <location>
        <position position="1"/>
    </location>
</feature>
<keyword evidence="6" id="KW-0406">Ion transport</keyword>
<dbReference type="EMBL" id="LAZR01004062">
    <property type="protein sequence ID" value="KKN12138.1"/>
    <property type="molecule type" value="Genomic_DNA"/>
</dbReference>
<dbReference type="GO" id="GO:0051117">
    <property type="term" value="F:ATPase binding"/>
    <property type="evidence" value="ECO:0007669"/>
    <property type="project" value="TreeGrafter"/>
</dbReference>